<name>I7FVH2_MYCS2</name>
<gene>
    <name evidence="1" type="ordered locus">MSMEI_0070</name>
</gene>
<proteinExistence type="predicted"/>
<organism evidence="1 2">
    <name type="scientific">Mycolicibacterium smegmatis (strain ATCC 700084 / mc(2)155)</name>
    <name type="common">Mycobacterium smegmatis</name>
    <dbReference type="NCBI Taxonomy" id="246196"/>
    <lineage>
        <taxon>Bacteria</taxon>
        <taxon>Bacillati</taxon>
        <taxon>Actinomycetota</taxon>
        <taxon>Actinomycetes</taxon>
        <taxon>Mycobacteriales</taxon>
        <taxon>Mycobacteriaceae</taxon>
        <taxon>Mycolicibacterium</taxon>
    </lineage>
</organism>
<dbReference type="Proteomes" id="UP000006158">
    <property type="component" value="Chromosome"/>
</dbReference>
<reference evidence="1 2" key="2">
    <citation type="journal article" date="2009" name="Genome Res.">
        <title>Ortho-proteogenomics: multiple proteomes investigation through orthology and a new MS-based protocol.</title>
        <authorList>
            <person name="Gallien S."/>
            <person name="Perrodou E."/>
            <person name="Carapito C."/>
            <person name="Deshayes C."/>
            <person name="Reyrat J.M."/>
            <person name="Van Dorsselaer A."/>
            <person name="Poch O."/>
            <person name="Schaeffer C."/>
            <person name="Lecompte O."/>
        </authorList>
    </citation>
    <scope>NUCLEOTIDE SEQUENCE [LARGE SCALE GENOMIC DNA]</scope>
    <source>
        <strain evidence="2">ATCC 700084 / mc(2)155</strain>
    </source>
</reference>
<reference evidence="1 2" key="1">
    <citation type="journal article" date="2007" name="Genome Biol.">
        <title>Interrupted coding sequences in Mycobacterium smegmatis: authentic mutations or sequencing errors?</title>
        <authorList>
            <person name="Deshayes C."/>
            <person name="Perrodou E."/>
            <person name="Gallien S."/>
            <person name="Euphrasie D."/>
            <person name="Schaeffer C."/>
            <person name="Van-Dorsselaer A."/>
            <person name="Poch O."/>
            <person name="Lecompte O."/>
            <person name="Reyrat J.M."/>
        </authorList>
    </citation>
    <scope>NUCLEOTIDE SEQUENCE [LARGE SCALE GENOMIC DNA]</scope>
    <source>
        <strain evidence="2">ATCC 700084 / mc(2)155</strain>
    </source>
</reference>
<dbReference type="AlphaFoldDB" id="I7FVH2"/>
<evidence type="ECO:0000313" key="1">
    <source>
        <dbReference type="EMBL" id="AFP36552.1"/>
    </source>
</evidence>
<dbReference type="KEGG" id="msg:MSMEI_0070"/>
<accession>I7FVH2</accession>
<sequence length="44" mass="5291">MTDLLHTLHHCLRNLGGHLCHLRWNLCCHLDCLHRHLHHLLQLL</sequence>
<dbReference type="EMBL" id="CP001663">
    <property type="protein sequence ID" value="AFP36552.1"/>
    <property type="molecule type" value="Genomic_DNA"/>
</dbReference>
<protein>
    <submittedName>
        <fullName evidence="1">Uncharacterized protein</fullName>
    </submittedName>
</protein>
<evidence type="ECO:0000313" key="2">
    <source>
        <dbReference type="Proteomes" id="UP000006158"/>
    </source>
</evidence>